<gene>
    <name evidence="2" type="ORF">FJZ00_06645</name>
</gene>
<dbReference type="EMBL" id="VGJX01000336">
    <property type="protein sequence ID" value="MBM3274812.1"/>
    <property type="molecule type" value="Genomic_DNA"/>
</dbReference>
<evidence type="ECO:0000313" key="3">
    <source>
        <dbReference type="Proteomes" id="UP000703893"/>
    </source>
</evidence>
<dbReference type="AlphaFoldDB" id="A0A937X5R9"/>
<feature type="region of interest" description="Disordered" evidence="1">
    <location>
        <begin position="1"/>
        <end position="31"/>
    </location>
</feature>
<organism evidence="2 3">
    <name type="scientific">Candidatus Tanganyikabacteria bacterium</name>
    <dbReference type="NCBI Taxonomy" id="2961651"/>
    <lineage>
        <taxon>Bacteria</taxon>
        <taxon>Bacillati</taxon>
        <taxon>Candidatus Sericytochromatia</taxon>
        <taxon>Candidatus Tanganyikabacteria</taxon>
    </lineage>
</organism>
<dbReference type="InterPro" id="IPR008929">
    <property type="entry name" value="Chondroitin_lyas"/>
</dbReference>
<comment type="caution">
    <text evidence="2">The sequence shown here is derived from an EMBL/GenBank/DDBJ whole genome shotgun (WGS) entry which is preliminary data.</text>
</comment>
<protein>
    <submittedName>
        <fullName evidence="2">Uncharacterized protein</fullName>
    </submittedName>
</protein>
<sequence>MATSAPAAEPGFAKPEPGEHPRLLFRKSGLPDLKKRAATPEGARIVARLRRLLDGDKGTTLPLKRNPLATGDDPGELLDAPVGSVFTLFHPVGYGMLWQLTGERAFAERAQEAVKLVIDGQSDRDARFGLKAVAGGVDGRFGLIGEYNGAAVASLALAYDLCYDAWDEAARRQVVDAVEAVRKNKSAPISPFAETL</sequence>
<feature type="non-terminal residue" evidence="2">
    <location>
        <position position="196"/>
    </location>
</feature>
<evidence type="ECO:0000313" key="2">
    <source>
        <dbReference type="EMBL" id="MBM3274812.1"/>
    </source>
</evidence>
<name>A0A937X5R9_9BACT</name>
<evidence type="ECO:0000256" key="1">
    <source>
        <dbReference type="SAM" id="MobiDB-lite"/>
    </source>
</evidence>
<dbReference type="Gene3D" id="1.50.10.100">
    <property type="entry name" value="Chondroitin AC/alginate lyase"/>
    <property type="match status" value="1"/>
</dbReference>
<accession>A0A937X5R9</accession>
<proteinExistence type="predicted"/>
<reference evidence="2 3" key="1">
    <citation type="submission" date="2019-03" db="EMBL/GenBank/DDBJ databases">
        <title>Lake Tanganyika Metagenome-Assembled Genomes (MAGs).</title>
        <authorList>
            <person name="Tran P."/>
        </authorList>
    </citation>
    <scope>NUCLEOTIDE SEQUENCE [LARGE SCALE GENOMIC DNA]</scope>
    <source>
        <strain evidence="2">K_DeepCast_65m_m2_236</strain>
    </source>
</reference>
<dbReference type="Proteomes" id="UP000703893">
    <property type="component" value="Unassembled WGS sequence"/>
</dbReference>